<evidence type="ECO:0000256" key="2">
    <source>
        <dbReference type="ARBA" id="ARBA00010752"/>
    </source>
</evidence>
<evidence type="ECO:0000313" key="12">
    <source>
        <dbReference type="EMBL" id="MBP3192977.1"/>
    </source>
</evidence>
<dbReference type="InterPro" id="IPR046938">
    <property type="entry name" value="DNA_clamp_sf"/>
</dbReference>
<dbReference type="InterPro" id="IPR001001">
    <property type="entry name" value="DNA_polIII_beta"/>
</dbReference>
<keyword evidence="6" id="KW-0548">Nucleotidyltransferase</keyword>
<keyword evidence="5" id="KW-0808">Transferase</keyword>
<accession>A0A8J7UVW3</accession>
<dbReference type="GO" id="GO:0009360">
    <property type="term" value="C:DNA polymerase III complex"/>
    <property type="evidence" value="ECO:0007669"/>
    <property type="project" value="InterPro"/>
</dbReference>
<name>A0A8J7UVW3_9BACT</name>
<evidence type="ECO:0000256" key="5">
    <source>
        <dbReference type="ARBA" id="ARBA00022679"/>
    </source>
</evidence>
<evidence type="ECO:0000256" key="3">
    <source>
        <dbReference type="ARBA" id="ARBA00021035"/>
    </source>
</evidence>
<evidence type="ECO:0000256" key="7">
    <source>
        <dbReference type="ARBA" id="ARBA00022705"/>
    </source>
</evidence>
<reference evidence="12" key="1">
    <citation type="submission" date="2021-02" db="EMBL/GenBank/DDBJ databases">
        <title>Natronogracilivirga saccharolytica gen. nov. sp. nov. a new anaerobic, haloalkiliphilic carbohydrate-fermenting bacterium from soda lake and proposing of Cyclonatronumiaceae fam. nov. in the phylum Balneolaeota.</title>
        <authorList>
            <person name="Zhilina T.N."/>
            <person name="Sorokin D.Y."/>
            <person name="Zavarzina D.G."/>
            <person name="Toshchakov S.V."/>
            <person name="Kublanov I.V."/>
        </authorList>
    </citation>
    <scope>NUCLEOTIDE SEQUENCE</scope>
    <source>
        <strain evidence="12">Z-1702</strain>
    </source>
</reference>
<dbReference type="PANTHER" id="PTHR30478">
    <property type="entry name" value="DNA POLYMERASE III SUBUNIT BETA"/>
    <property type="match status" value="1"/>
</dbReference>
<keyword evidence="13" id="KW-1185">Reference proteome</keyword>
<evidence type="ECO:0000313" key="13">
    <source>
        <dbReference type="Proteomes" id="UP000673975"/>
    </source>
</evidence>
<comment type="caution">
    <text evidence="12">The sequence shown here is derived from an EMBL/GenBank/DDBJ whole genome shotgun (WGS) entry which is preliminary data.</text>
</comment>
<keyword evidence="8" id="KW-0239">DNA-directed DNA polymerase</keyword>
<proteinExistence type="inferred from homology"/>
<dbReference type="GO" id="GO:0006271">
    <property type="term" value="P:DNA strand elongation involved in DNA replication"/>
    <property type="evidence" value="ECO:0007669"/>
    <property type="project" value="TreeGrafter"/>
</dbReference>
<sequence length="341" mass="38123">MNNNQLTNLNKFQGKTKLPICDLALITRSTITVTNLDTFYQIPHELNVADTVLIPIREFVKIAKKYRIDSITTSGDQYIIQTNAGAFTFGTEDLQLYPDIPEPAKGQIALLDGDELKGFLPYVSHDDLRPAMQGVFIGDDIVATDGHRMKFSPNRSAPKPPFIIPKQPVELMTKAAYCVYQAGLDDSNDWQAAISISPDLEKIWYKPINEVYPNYQRVIPKKEECFYTVTINRKDALNALEAAEISAGGAKTVRLMLNGRVKLTAEDTDLNKSYVSGQIGDYQHSGPKDDPFEIGFDSRLLAGVFKDYPDDWIKLHLSSPARPGLVGDDKLVMPVMLKQNH</sequence>
<dbReference type="EMBL" id="JAFIDN010000007">
    <property type="protein sequence ID" value="MBP3192977.1"/>
    <property type="molecule type" value="Genomic_DNA"/>
</dbReference>
<gene>
    <name evidence="12" type="ORF">NATSA_09915</name>
</gene>
<dbReference type="Proteomes" id="UP000673975">
    <property type="component" value="Unassembled WGS sequence"/>
</dbReference>
<keyword evidence="7" id="KW-0235">DNA replication</keyword>
<dbReference type="Gene3D" id="3.70.10.10">
    <property type="match status" value="1"/>
</dbReference>
<dbReference type="GO" id="GO:0003677">
    <property type="term" value="F:DNA binding"/>
    <property type="evidence" value="ECO:0007669"/>
    <property type="project" value="UniProtKB-KW"/>
</dbReference>
<evidence type="ECO:0000256" key="1">
    <source>
        <dbReference type="ARBA" id="ARBA00004496"/>
    </source>
</evidence>
<protein>
    <recommendedName>
        <fullName evidence="3">Beta sliding clamp</fullName>
    </recommendedName>
    <alternativeName>
        <fullName evidence="11">Beta-clamp processivity factor</fullName>
    </alternativeName>
    <alternativeName>
        <fullName evidence="10">DNA polymerase III beta sliding clamp subunit</fullName>
    </alternativeName>
</protein>
<comment type="subcellular location">
    <subcellularLocation>
        <location evidence="1">Cytoplasm</location>
    </subcellularLocation>
</comment>
<dbReference type="RefSeq" id="WP_210512180.1">
    <property type="nucleotide sequence ID" value="NZ_JAFIDN010000007.1"/>
</dbReference>
<dbReference type="GO" id="GO:0005737">
    <property type="term" value="C:cytoplasm"/>
    <property type="evidence" value="ECO:0007669"/>
    <property type="project" value="UniProtKB-SubCell"/>
</dbReference>
<dbReference type="SUPFAM" id="SSF55979">
    <property type="entry name" value="DNA clamp"/>
    <property type="match status" value="1"/>
</dbReference>
<dbReference type="AlphaFoldDB" id="A0A8J7UVW3"/>
<comment type="similarity">
    <text evidence="2">Belongs to the beta sliding clamp family.</text>
</comment>
<keyword evidence="9" id="KW-0238">DNA-binding</keyword>
<dbReference type="PANTHER" id="PTHR30478:SF0">
    <property type="entry name" value="BETA SLIDING CLAMP"/>
    <property type="match status" value="1"/>
</dbReference>
<evidence type="ECO:0000256" key="8">
    <source>
        <dbReference type="ARBA" id="ARBA00022932"/>
    </source>
</evidence>
<organism evidence="12 13">
    <name type="scientific">Natronogracilivirga saccharolytica</name>
    <dbReference type="NCBI Taxonomy" id="2812953"/>
    <lineage>
        <taxon>Bacteria</taxon>
        <taxon>Pseudomonadati</taxon>
        <taxon>Balneolota</taxon>
        <taxon>Balneolia</taxon>
        <taxon>Balneolales</taxon>
        <taxon>Cyclonatronaceae</taxon>
        <taxon>Natronogracilivirga</taxon>
    </lineage>
</organism>
<dbReference type="CDD" id="cd00140">
    <property type="entry name" value="beta_clamp"/>
    <property type="match status" value="1"/>
</dbReference>
<dbReference type="Gene3D" id="3.10.150.10">
    <property type="entry name" value="DNA Polymerase III, subunit A, domain 2"/>
    <property type="match status" value="1"/>
</dbReference>
<evidence type="ECO:0000256" key="11">
    <source>
        <dbReference type="ARBA" id="ARBA00033276"/>
    </source>
</evidence>
<dbReference type="GO" id="GO:0003887">
    <property type="term" value="F:DNA-directed DNA polymerase activity"/>
    <property type="evidence" value="ECO:0007669"/>
    <property type="project" value="UniProtKB-KW"/>
</dbReference>
<dbReference type="SMART" id="SM00480">
    <property type="entry name" value="POL3Bc"/>
    <property type="match status" value="1"/>
</dbReference>
<evidence type="ECO:0000256" key="9">
    <source>
        <dbReference type="ARBA" id="ARBA00023125"/>
    </source>
</evidence>
<evidence type="ECO:0000256" key="10">
    <source>
        <dbReference type="ARBA" id="ARBA00030988"/>
    </source>
</evidence>
<evidence type="ECO:0000256" key="6">
    <source>
        <dbReference type="ARBA" id="ARBA00022695"/>
    </source>
</evidence>
<evidence type="ECO:0000256" key="4">
    <source>
        <dbReference type="ARBA" id="ARBA00022490"/>
    </source>
</evidence>
<keyword evidence="4" id="KW-0963">Cytoplasm</keyword>